<dbReference type="Proteomes" id="UP000636479">
    <property type="component" value="Unassembled WGS sequence"/>
</dbReference>
<sequence length="293" mass="33476">MSIAQSPPRRTRTTLLCGTARLPAARMGPSRTMMGARVDGAGWSERMSLSTLIWGFLAEIERYLWRSWQSCPLPSTFTNSDLSRSIRNYTFTADAIQTMEPFNRARLVKEAQGLYKRIYSLALPLATAWPKQRNRAEWSYSPFFLVPNMILSLLRHLYSSFPTIERWSRCHSSLPSSNMASNTPTFHEPPSLAVTREEKASRSSLHIPSSPPATANRFHHLIPDVANALLGPHPIKQSLAIFWLSTFPHRILEVFAFPRNTMRSAKHCRRHLFAQKLLMWPTRFSNGWEPLPA</sequence>
<comment type="caution">
    <text evidence="1">The sequence shown here is derived from an EMBL/GenBank/DDBJ whole genome shotgun (WGS) entry which is preliminary data.</text>
</comment>
<evidence type="ECO:0000313" key="1">
    <source>
        <dbReference type="EMBL" id="KAF7295725.1"/>
    </source>
</evidence>
<organism evidence="1 2">
    <name type="scientific">Mycena indigotica</name>
    <dbReference type="NCBI Taxonomy" id="2126181"/>
    <lineage>
        <taxon>Eukaryota</taxon>
        <taxon>Fungi</taxon>
        <taxon>Dikarya</taxon>
        <taxon>Basidiomycota</taxon>
        <taxon>Agaricomycotina</taxon>
        <taxon>Agaricomycetes</taxon>
        <taxon>Agaricomycetidae</taxon>
        <taxon>Agaricales</taxon>
        <taxon>Marasmiineae</taxon>
        <taxon>Mycenaceae</taxon>
        <taxon>Mycena</taxon>
    </lineage>
</organism>
<protein>
    <submittedName>
        <fullName evidence="1">Uncharacterized protein</fullName>
    </submittedName>
</protein>
<proteinExistence type="predicted"/>
<dbReference type="AlphaFoldDB" id="A0A8H6SBJ0"/>
<dbReference type="GeneID" id="59350210"/>
<keyword evidence="2" id="KW-1185">Reference proteome</keyword>
<name>A0A8H6SBJ0_9AGAR</name>
<dbReference type="RefSeq" id="XP_037217088.1">
    <property type="nucleotide sequence ID" value="XM_037367694.1"/>
</dbReference>
<dbReference type="EMBL" id="JACAZF010000009">
    <property type="protein sequence ID" value="KAF7295725.1"/>
    <property type="molecule type" value="Genomic_DNA"/>
</dbReference>
<evidence type="ECO:0000313" key="2">
    <source>
        <dbReference type="Proteomes" id="UP000636479"/>
    </source>
</evidence>
<accession>A0A8H6SBJ0</accession>
<gene>
    <name evidence="1" type="ORF">MIND_01113100</name>
</gene>
<reference evidence="1" key="1">
    <citation type="submission" date="2020-05" db="EMBL/GenBank/DDBJ databases">
        <title>Mycena genomes resolve the evolution of fungal bioluminescence.</title>
        <authorList>
            <person name="Tsai I.J."/>
        </authorList>
    </citation>
    <scope>NUCLEOTIDE SEQUENCE</scope>
    <source>
        <strain evidence="1">171206Taipei</strain>
    </source>
</reference>